<evidence type="ECO:0000256" key="12">
    <source>
        <dbReference type="PIRNR" id="PIRNR015601"/>
    </source>
</evidence>
<keyword evidence="7 12" id="KW-0489">Methyltransferase</keyword>
<evidence type="ECO:0000256" key="1">
    <source>
        <dbReference type="ARBA" id="ARBA00004496"/>
    </source>
</evidence>
<feature type="domain" description="Ribosomal RNA small subunit methyltransferase E PUA-like" evidence="14">
    <location>
        <begin position="18"/>
        <end position="65"/>
    </location>
</feature>
<dbReference type="Gene3D" id="2.40.240.20">
    <property type="entry name" value="Hypothetical PUA domain-like, domain 1"/>
    <property type="match status" value="1"/>
</dbReference>
<dbReference type="RefSeq" id="WP_212921074.1">
    <property type="nucleotide sequence ID" value="NZ_BORP01000004.1"/>
</dbReference>
<organism evidence="15 16">
    <name type="scientific">Ornithinibacillus bavariensis</name>
    <dbReference type="NCBI Taxonomy" id="545502"/>
    <lineage>
        <taxon>Bacteria</taxon>
        <taxon>Bacillati</taxon>
        <taxon>Bacillota</taxon>
        <taxon>Bacilli</taxon>
        <taxon>Bacillales</taxon>
        <taxon>Bacillaceae</taxon>
        <taxon>Ornithinibacillus</taxon>
    </lineage>
</organism>
<dbReference type="GO" id="GO:0070475">
    <property type="term" value="P:rRNA base methylation"/>
    <property type="evidence" value="ECO:0007669"/>
    <property type="project" value="TreeGrafter"/>
</dbReference>
<protein>
    <recommendedName>
        <fullName evidence="4 12">Ribosomal RNA small subunit methyltransferase E</fullName>
        <ecNumber evidence="3 12">2.1.1.193</ecNumber>
    </recommendedName>
</protein>
<evidence type="ECO:0000256" key="10">
    <source>
        <dbReference type="ARBA" id="ARBA00025699"/>
    </source>
</evidence>
<dbReference type="InterPro" id="IPR015947">
    <property type="entry name" value="PUA-like_sf"/>
</dbReference>
<dbReference type="EC" id="2.1.1.193" evidence="3 12"/>
<keyword evidence="6 12" id="KW-0698">rRNA processing</keyword>
<reference evidence="15" key="1">
    <citation type="submission" date="2021-03" db="EMBL/GenBank/DDBJ databases">
        <title>Antimicrobial resistance genes in bacteria isolated from Japanese honey, and their potential for conferring macrolide and lincosamide resistance in the American foulbrood pathogen Paenibacillus larvae.</title>
        <authorList>
            <person name="Okamoto M."/>
            <person name="Kumagai M."/>
            <person name="Kanamori H."/>
            <person name="Takamatsu D."/>
        </authorList>
    </citation>
    <scope>NUCLEOTIDE SEQUENCE</scope>
    <source>
        <strain evidence="15">J43TS3</strain>
    </source>
</reference>
<keyword evidence="9 12" id="KW-0949">S-adenosyl-L-methionine</keyword>
<dbReference type="NCBIfam" id="NF008691">
    <property type="entry name" value="PRK11713.1-4"/>
    <property type="match status" value="1"/>
</dbReference>
<keyword evidence="5 12" id="KW-0963">Cytoplasm</keyword>
<dbReference type="InterPro" id="IPR006700">
    <property type="entry name" value="RsmE"/>
</dbReference>
<dbReference type="PIRSF" id="PIRSF015601">
    <property type="entry name" value="MTase_slr0722"/>
    <property type="match status" value="1"/>
</dbReference>
<gene>
    <name evidence="15" type="ORF">J43TS3_22020</name>
</gene>
<evidence type="ECO:0000256" key="7">
    <source>
        <dbReference type="ARBA" id="ARBA00022603"/>
    </source>
</evidence>
<dbReference type="Proteomes" id="UP000676917">
    <property type="component" value="Unassembled WGS sequence"/>
</dbReference>
<name>A0A919X7V1_9BACI</name>
<comment type="catalytic activity">
    <reaction evidence="11 12">
        <text>uridine(1498) in 16S rRNA + S-adenosyl-L-methionine = N(3)-methyluridine(1498) in 16S rRNA + S-adenosyl-L-homocysteine + H(+)</text>
        <dbReference type="Rhea" id="RHEA:42920"/>
        <dbReference type="Rhea" id="RHEA-COMP:10283"/>
        <dbReference type="Rhea" id="RHEA-COMP:10284"/>
        <dbReference type="ChEBI" id="CHEBI:15378"/>
        <dbReference type="ChEBI" id="CHEBI:57856"/>
        <dbReference type="ChEBI" id="CHEBI:59789"/>
        <dbReference type="ChEBI" id="CHEBI:65315"/>
        <dbReference type="ChEBI" id="CHEBI:74502"/>
        <dbReference type="EC" id="2.1.1.193"/>
    </reaction>
</comment>
<dbReference type="InterPro" id="IPR046887">
    <property type="entry name" value="RsmE_PUA-like"/>
</dbReference>
<dbReference type="InterPro" id="IPR029026">
    <property type="entry name" value="tRNA_m1G_MTases_N"/>
</dbReference>
<evidence type="ECO:0000313" key="15">
    <source>
        <dbReference type="EMBL" id="GIO27591.1"/>
    </source>
</evidence>
<dbReference type="PANTHER" id="PTHR30027:SF3">
    <property type="entry name" value="16S RRNA (URACIL(1498)-N(3))-METHYLTRANSFERASE"/>
    <property type="match status" value="1"/>
</dbReference>
<dbReference type="Gene3D" id="3.40.1280.10">
    <property type="match status" value="1"/>
</dbReference>
<evidence type="ECO:0000259" key="13">
    <source>
        <dbReference type="Pfam" id="PF04452"/>
    </source>
</evidence>
<dbReference type="Pfam" id="PF04452">
    <property type="entry name" value="Methyltrans_RNA"/>
    <property type="match status" value="1"/>
</dbReference>
<dbReference type="Pfam" id="PF20260">
    <property type="entry name" value="PUA_4"/>
    <property type="match status" value="1"/>
</dbReference>
<evidence type="ECO:0000256" key="5">
    <source>
        <dbReference type="ARBA" id="ARBA00022490"/>
    </source>
</evidence>
<evidence type="ECO:0000256" key="6">
    <source>
        <dbReference type="ARBA" id="ARBA00022552"/>
    </source>
</evidence>
<dbReference type="SUPFAM" id="SSF88697">
    <property type="entry name" value="PUA domain-like"/>
    <property type="match status" value="1"/>
</dbReference>
<evidence type="ECO:0000313" key="16">
    <source>
        <dbReference type="Proteomes" id="UP000676917"/>
    </source>
</evidence>
<dbReference type="SUPFAM" id="SSF75217">
    <property type="entry name" value="alpha/beta knot"/>
    <property type="match status" value="1"/>
</dbReference>
<evidence type="ECO:0000259" key="14">
    <source>
        <dbReference type="Pfam" id="PF20260"/>
    </source>
</evidence>
<dbReference type="InterPro" id="IPR029028">
    <property type="entry name" value="Alpha/beta_knot_MTases"/>
</dbReference>
<dbReference type="GO" id="GO:0005737">
    <property type="term" value="C:cytoplasm"/>
    <property type="evidence" value="ECO:0007669"/>
    <property type="project" value="UniProtKB-SubCell"/>
</dbReference>
<dbReference type="GO" id="GO:0070042">
    <property type="term" value="F:rRNA (uridine-N3-)-methyltransferase activity"/>
    <property type="evidence" value="ECO:0007669"/>
    <property type="project" value="TreeGrafter"/>
</dbReference>
<dbReference type="NCBIfam" id="NF008692">
    <property type="entry name" value="PRK11713.1-5"/>
    <property type="match status" value="1"/>
</dbReference>
<comment type="similarity">
    <text evidence="2 12">Belongs to the RNA methyltransferase RsmE family.</text>
</comment>
<evidence type="ECO:0000256" key="2">
    <source>
        <dbReference type="ARBA" id="ARBA00005528"/>
    </source>
</evidence>
<sequence length="256" mass="29003">MQRYFIPKANWQNNTISIEGDDAHHIIRVMRMQAGDKIICNKLDASAAICEITELNTDSVTAEVLEWLESNTELPVNVTIAQGLPKGDKIELVLQKGTELGAYAFIPFQAERSVVKWDARKTDKKLIRFSKIVKEASEQSHRNRIPEIRQAMNLSQLIQEGQRYDIKLFAYEEEAKTNEFHSFSSVINQVKNDDHILICIGPEGGFSQEEVTSLKQHDFIPVRLGPRILRTETAALYALSSISYHLEELGGTSCQQ</sequence>
<evidence type="ECO:0000256" key="11">
    <source>
        <dbReference type="ARBA" id="ARBA00047944"/>
    </source>
</evidence>
<dbReference type="AlphaFoldDB" id="A0A919X7V1"/>
<comment type="caution">
    <text evidence="15">The sequence shown here is derived from an EMBL/GenBank/DDBJ whole genome shotgun (WGS) entry which is preliminary data.</text>
</comment>
<proteinExistence type="inferred from homology"/>
<dbReference type="CDD" id="cd18084">
    <property type="entry name" value="RsmE-like"/>
    <property type="match status" value="1"/>
</dbReference>
<accession>A0A919X7V1</accession>
<feature type="domain" description="Ribosomal RNA small subunit methyltransferase E methyltransferase" evidence="13">
    <location>
        <begin position="73"/>
        <end position="242"/>
    </location>
</feature>
<dbReference type="InterPro" id="IPR046886">
    <property type="entry name" value="RsmE_MTase_dom"/>
</dbReference>
<evidence type="ECO:0000256" key="9">
    <source>
        <dbReference type="ARBA" id="ARBA00022691"/>
    </source>
</evidence>
<comment type="function">
    <text evidence="10 12">Specifically methylates the N3 position of the uracil ring of uridine 1498 (m3U1498) in 16S rRNA. Acts on the fully assembled 30S ribosomal subunit.</text>
</comment>
<keyword evidence="8 12" id="KW-0808">Transferase</keyword>
<evidence type="ECO:0000256" key="8">
    <source>
        <dbReference type="ARBA" id="ARBA00022679"/>
    </source>
</evidence>
<dbReference type="NCBIfam" id="TIGR00046">
    <property type="entry name" value="RsmE family RNA methyltransferase"/>
    <property type="match status" value="1"/>
</dbReference>
<dbReference type="PANTHER" id="PTHR30027">
    <property type="entry name" value="RIBOSOMAL RNA SMALL SUBUNIT METHYLTRANSFERASE E"/>
    <property type="match status" value="1"/>
</dbReference>
<dbReference type="EMBL" id="BORP01000004">
    <property type="protein sequence ID" value="GIO27591.1"/>
    <property type="molecule type" value="Genomic_DNA"/>
</dbReference>
<evidence type="ECO:0000256" key="4">
    <source>
        <dbReference type="ARBA" id="ARBA00013673"/>
    </source>
</evidence>
<comment type="subcellular location">
    <subcellularLocation>
        <location evidence="1 12">Cytoplasm</location>
    </subcellularLocation>
</comment>
<evidence type="ECO:0000256" key="3">
    <source>
        <dbReference type="ARBA" id="ARBA00012328"/>
    </source>
</evidence>
<keyword evidence="16" id="KW-1185">Reference proteome</keyword>